<proteinExistence type="predicted"/>
<dbReference type="Pfam" id="PF24883">
    <property type="entry name" value="NPHP3_N"/>
    <property type="match status" value="1"/>
</dbReference>
<keyword evidence="4" id="KW-1185">Reference proteome</keyword>
<dbReference type="InterPro" id="IPR002110">
    <property type="entry name" value="Ankyrin_rpt"/>
</dbReference>
<gene>
    <name evidence="3" type="ORF">PVAG01_10563</name>
</gene>
<evidence type="ECO:0000256" key="1">
    <source>
        <dbReference type="ARBA" id="ARBA00022737"/>
    </source>
</evidence>
<evidence type="ECO:0000313" key="3">
    <source>
        <dbReference type="EMBL" id="KAL3417553.1"/>
    </source>
</evidence>
<dbReference type="Proteomes" id="UP001629113">
    <property type="component" value="Unassembled WGS sequence"/>
</dbReference>
<dbReference type="SUPFAM" id="SSF52540">
    <property type="entry name" value="P-loop containing nucleoside triphosphate hydrolases"/>
    <property type="match status" value="1"/>
</dbReference>
<dbReference type="InterPro" id="IPR056884">
    <property type="entry name" value="NPHP3-like_N"/>
</dbReference>
<name>A0ABR4P2L7_9HELO</name>
<dbReference type="Pfam" id="PF12796">
    <property type="entry name" value="Ank_2"/>
    <property type="match status" value="3"/>
</dbReference>
<dbReference type="EMBL" id="JBFCZG010000010">
    <property type="protein sequence ID" value="KAL3417553.1"/>
    <property type="molecule type" value="Genomic_DNA"/>
</dbReference>
<dbReference type="InterPro" id="IPR027417">
    <property type="entry name" value="P-loop_NTPase"/>
</dbReference>
<evidence type="ECO:0000313" key="4">
    <source>
        <dbReference type="Proteomes" id="UP001629113"/>
    </source>
</evidence>
<dbReference type="SUPFAM" id="SSF48403">
    <property type="entry name" value="Ankyrin repeat"/>
    <property type="match status" value="1"/>
</dbReference>
<organism evidence="3 4">
    <name type="scientific">Phlyctema vagabunda</name>
    <dbReference type="NCBI Taxonomy" id="108571"/>
    <lineage>
        <taxon>Eukaryota</taxon>
        <taxon>Fungi</taxon>
        <taxon>Dikarya</taxon>
        <taxon>Ascomycota</taxon>
        <taxon>Pezizomycotina</taxon>
        <taxon>Leotiomycetes</taxon>
        <taxon>Helotiales</taxon>
        <taxon>Dermateaceae</taxon>
        <taxon>Phlyctema</taxon>
    </lineage>
</organism>
<dbReference type="Gene3D" id="1.25.40.20">
    <property type="entry name" value="Ankyrin repeat-containing domain"/>
    <property type="match status" value="1"/>
</dbReference>
<protein>
    <submittedName>
        <fullName evidence="3">Ankyrin repeat protein</fullName>
    </submittedName>
</protein>
<comment type="caution">
    <text evidence="3">The sequence shown here is derived from an EMBL/GenBank/DDBJ whole genome shotgun (WGS) entry which is preliminary data.</text>
</comment>
<sequence>MEHLSSKSTPKINQIGFSTLYDPDGATTEQVIVQDCSNIPLMTATASSLFMGYKAILVVHGPARKLPDLNTKQTPEESRKYCTRGSTELAQRVIRRAAADSESTLRDVYTSTLAILFLGTPHRGSSKAGIAEVVRRIVSVSGFNTTDQNIRALQVNSTELELIHELFMKLYEQKDRHFQVLTFQEAKGVVGIGYLKLNERVVEPFSSAITSTEPTQTINANHMSMCRFASKDEAGYKQILGELMILISRIQNREQNVLEKRGEPPSMKADSPSETTTASVSYSLNDVERICISLLVQNTTNVAEYKSSLPSRVAGTCQWILSNSQYRDWNMRKESCLLWITGYPGSGKTILSTYLLEYLGAGEHSPYLRTTLCYFFCDKKIDTQRDAMAILRSIIHQLLMRRRFLIKYVRAAYDFHGPQFEQNFSELWRIFVAIASDKRSGPISVIVDAIDECEETTRNRFLNNVNKLMRESQSDVSNKPCIRFLVTSRPLLGRQYTTNTLRIDYTEKHVEQDLNLVIRAKVEGIVQRTRCNTEVKRYLENALSSKADRTFLWVTLVLHLLEKTFLASQRDFKRIIDELPQTLTTTYESFLHGISAEYESLASSLLHFLVASSRPLTLKEIRVIIAIQEHHKTLLTVEEDAQPNIQETIEGVLGPLIRIWDSRIYLVHESLKEFLQNLATRKDNPLSATYGIDPRTASLLLAEKCVLYLSLDDLKRNLFTTDHPEIADSPIMPIPDSDEVASVEEHWDPFDLGQDTFLKDPHVYEAELCSSIEEQHSLFDYSARYWAEHFSTAYSVRSPDFQEAVAKLVYLSHHSGSNWFRYYWHYAGMNLPYPRDFPPVVTASYFGLTVLLKGLLQDSSAITQEIGICGLYWAARMGHIEVVDLLLSANVHPDKGLVNGQNPLIAAVQFDRLNVAKRLLEDEGFISDRGEYRVNLVASYGRTPLSVAAGNGFVEVARQLLKHRRIEPDIADVDCWTPLFWAVGGKSLEMLQLLVTDERISINHVDKSDRDVLSWAAAEGELDFVRYLMSLSHVQVDRPDRNGRTPFSWAAGNGHLETTVYLRRNQRIDVSRKDRDGRNALSWACSGGHHRVVAYIVKHDRQGVDEGDVDGWTPLAWALTNERPKTMQALLDTGLVNVNRKDEAGRSVLSFAAGYGYLEVVQVLLKTRGIEIQSKDNDGRTPLSYAAPYPEILNVLQSSL</sequence>
<feature type="domain" description="Nephrocystin 3-like N-terminal" evidence="2">
    <location>
        <begin position="315"/>
        <end position="489"/>
    </location>
</feature>
<reference evidence="3 4" key="1">
    <citation type="submission" date="2024-06" db="EMBL/GenBank/DDBJ databases">
        <title>Complete genome of Phlyctema vagabunda strain 19-DSS-EL-015.</title>
        <authorList>
            <person name="Fiorenzani C."/>
        </authorList>
    </citation>
    <scope>NUCLEOTIDE SEQUENCE [LARGE SCALE GENOMIC DNA]</scope>
    <source>
        <strain evidence="3 4">19-DSS-EL-015</strain>
    </source>
</reference>
<dbReference type="SMART" id="SM00248">
    <property type="entry name" value="ANK"/>
    <property type="match status" value="9"/>
</dbReference>
<accession>A0ABR4P2L7</accession>
<dbReference type="Pfam" id="PF13637">
    <property type="entry name" value="Ank_4"/>
    <property type="match status" value="1"/>
</dbReference>
<keyword evidence="1" id="KW-0677">Repeat</keyword>
<evidence type="ECO:0000259" key="2">
    <source>
        <dbReference type="Pfam" id="PF24883"/>
    </source>
</evidence>
<dbReference type="PANTHER" id="PTHR10039:SF17">
    <property type="entry name" value="FUNGAL STAND N-TERMINAL GOODBYE DOMAIN-CONTAINING PROTEIN-RELATED"/>
    <property type="match status" value="1"/>
</dbReference>
<dbReference type="Gene3D" id="3.40.50.300">
    <property type="entry name" value="P-loop containing nucleotide triphosphate hydrolases"/>
    <property type="match status" value="1"/>
</dbReference>
<dbReference type="InterPro" id="IPR036770">
    <property type="entry name" value="Ankyrin_rpt-contain_sf"/>
</dbReference>
<dbReference type="PANTHER" id="PTHR10039">
    <property type="entry name" value="AMELOGENIN"/>
    <property type="match status" value="1"/>
</dbReference>